<keyword evidence="2" id="KW-1185">Reference proteome</keyword>
<gene>
    <name evidence="1" type="ORF">HPLM_LOCUS10884</name>
</gene>
<dbReference type="EMBL" id="UZAF01017414">
    <property type="protein sequence ID" value="VDO41399.1"/>
    <property type="molecule type" value="Genomic_DNA"/>
</dbReference>
<dbReference type="Proteomes" id="UP000268014">
    <property type="component" value="Unassembled WGS sequence"/>
</dbReference>
<reference evidence="1 2" key="2">
    <citation type="submission" date="2018-11" db="EMBL/GenBank/DDBJ databases">
        <authorList>
            <consortium name="Pathogen Informatics"/>
        </authorList>
    </citation>
    <scope>NUCLEOTIDE SEQUENCE [LARGE SCALE GENOMIC DNA]</scope>
    <source>
        <strain evidence="1 2">MHpl1</strain>
    </source>
</reference>
<sequence>MRLRTKANEGEMPDETKQAAVEAEMAINKNEGNKCDGDPRDVTISRNYVQGFSKNNAQILS</sequence>
<evidence type="ECO:0000313" key="2">
    <source>
        <dbReference type="Proteomes" id="UP000268014"/>
    </source>
</evidence>
<reference evidence="3" key="1">
    <citation type="submission" date="2017-02" db="UniProtKB">
        <authorList>
            <consortium name="WormBaseParasite"/>
        </authorList>
    </citation>
    <scope>IDENTIFICATION</scope>
</reference>
<evidence type="ECO:0000313" key="1">
    <source>
        <dbReference type="EMBL" id="VDO41399.1"/>
    </source>
</evidence>
<proteinExistence type="predicted"/>
<dbReference type="AlphaFoldDB" id="A0A0N4WIT7"/>
<organism evidence="3">
    <name type="scientific">Haemonchus placei</name>
    <name type="common">Barber's pole worm</name>
    <dbReference type="NCBI Taxonomy" id="6290"/>
    <lineage>
        <taxon>Eukaryota</taxon>
        <taxon>Metazoa</taxon>
        <taxon>Ecdysozoa</taxon>
        <taxon>Nematoda</taxon>
        <taxon>Chromadorea</taxon>
        <taxon>Rhabditida</taxon>
        <taxon>Rhabditina</taxon>
        <taxon>Rhabditomorpha</taxon>
        <taxon>Strongyloidea</taxon>
        <taxon>Trichostrongylidae</taxon>
        <taxon>Haemonchus</taxon>
    </lineage>
</organism>
<dbReference type="WBParaSite" id="HPLM_0001089201-mRNA-1">
    <property type="protein sequence ID" value="HPLM_0001089201-mRNA-1"/>
    <property type="gene ID" value="HPLM_0001089201"/>
</dbReference>
<accession>A0A0N4WIT7</accession>
<evidence type="ECO:0000313" key="3">
    <source>
        <dbReference type="WBParaSite" id="HPLM_0001089201-mRNA-1"/>
    </source>
</evidence>
<name>A0A0N4WIT7_HAEPC</name>
<protein>
    <submittedName>
        <fullName evidence="3">Reverse transcriptase domain-containing protein</fullName>
    </submittedName>
</protein>